<dbReference type="PROSITE" id="PS50928">
    <property type="entry name" value="ABC_TM1"/>
    <property type="match status" value="1"/>
</dbReference>
<evidence type="ECO:0000256" key="2">
    <source>
        <dbReference type="ARBA" id="ARBA00022448"/>
    </source>
</evidence>
<evidence type="ECO:0000313" key="10">
    <source>
        <dbReference type="Proteomes" id="UP000244161"/>
    </source>
</evidence>
<comment type="caution">
    <text evidence="9">The sequence shown here is derived from an EMBL/GenBank/DDBJ whole genome shotgun (WGS) entry which is preliminary data.</text>
</comment>
<evidence type="ECO:0000256" key="6">
    <source>
        <dbReference type="ARBA" id="ARBA00023136"/>
    </source>
</evidence>
<evidence type="ECO:0000259" key="8">
    <source>
        <dbReference type="PROSITE" id="PS50928"/>
    </source>
</evidence>
<accession>A0A2T5IK25</accession>
<evidence type="ECO:0000256" key="4">
    <source>
        <dbReference type="ARBA" id="ARBA00022692"/>
    </source>
</evidence>
<dbReference type="CDD" id="cd06261">
    <property type="entry name" value="TM_PBP2"/>
    <property type="match status" value="1"/>
</dbReference>
<keyword evidence="4 7" id="KW-0812">Transmembrane</keyword>
<dbReference type="InterPro" id="IPR000515">
    <property type="entry name" value="MetI-like"/>
</dbReference>
<reference evidence="9 10" key="1">
    <citation type="submission" date="2018-04" db="EMBL/GenBank/DDBJ databases">
        <title>Genomic Encyclopedia of Archaeal and Bacterial Type Strains, Phase II (KMG-II): from individual species to whole genera.</title>
        <authorList>
            <person name="Goeker M."/>
        </authorList>
    </citation>
    <scope>NUCLEOTIDE SEQUENCE [LARGE SCALE GENOMIC DNA]</scope>
    <source>
        <strain evidence="9 10">DSM 18806</strain>
    </source>
</reference>
<sequence>MELKQTTTAAPKKKAISFLFKKNQSLVMNNRMYLFVIPALAVFGTFWIWPFLKLFTYSVTDFNGFNLNYNNVGFDNFKAIFESGILFNSIGNTLTYTALLVIGGNLLALILAFALNSKIKGMAFYRSAAYIPALFSAIVIGFVWSYVYMPESGLIASVMNLFGLDGAGFNVLGDYGKALYGITLVDVWKNVGQTMIIYLAGLQTIDDSVLESAEMDGCTGWQAIRHVKIPLLAPSITINVILNVINGLKAFDYPFIMTNGGPGDSTNTLMFSIYKMAFTEQQFGKAAAFSVVSFIVIIAITAVLLVFMSKKESEME</sequence>
<evidence type="ECO:0000256" key="7">
    <source>
        <dbReference type="RuleBase" id="RU363032"/>
    </source>
</evidence>
<dbReference type="InterPro" id="IPR035906">
    <property type="entry name" value="MetI-like_sf"/>
</dbReference>
<evidence type="ECO:0000256" key="5">
    <source>
        <dbReference type="ARBA" id="ARBA00022989"/>
    </source>
</evidence>
<evidence type="ECO:0000256" key="1">
    <source>
        <dbReference type="ARBA" id="ARBA00004651"/>
    </source>
</evidence>
<gene>
    <name evidence="9" type="ORF">C8U37_11078</name>
</gene>
<dbReference type="Pfam" id="PF00528">
    <property type="entry name" value="BPD_transp_1"/>
    <property type="match status" value="1"/>
</dbReference>
<feature type="transmembrane region" description="Helical" evidence="7">
    <location>
        <begin position="286"/>
        <end position="307"/>
    </location>
</feature>
<comment type="similarity">
    <text evidence="7">Belongs to the binding-protein-dependent transport system permease family.</text>
</comment>
<evidence type="ECO:0000313" key="9">
    <source>
        <dbReference type="EMBL" id="PTQ84161.1"/>
    </source>
</evidence>
<protein>
    <submittedName>
        <fullName evidence="9">Carbohydrate ABC transporter membrane protein 1 (CUT1 family)</fullName>
    </submittedName>
</protein>
<dbReference type="PANTHER" id="PTHR30193:SF37">
    <property type="entry name" value="INNER MEMBRANE ABC TRANSPORTER PERMEASE PROTEIN YCJO"/>
    <property type="match status" value="1"/>
</dbReference>
<dbReference type="PANTHER" id="PTHR30193">
    <property type="entry name" value="ABC TRANSPORTER PERMEASE PROTEIN"/>
    <property type="match status" value="1"/>
</dbReference>
<dbReference type="GO" id="GO:0055085">
    <property type="term" value="P:transmembrane transport"/>
    <property type="evidence" value="ECO:0007669"/>
    <property type="project" value="InterPro"/>
</dbReference>
<dbReference type="InterPro" id="IPR051393">
    <property type="entry name" value="ABC_transporter_permease"/>
</dbReference>
<proteinExistence type="inferred from homology"/>
<comment type="subcellular location">
    <subcellularLocation>
        <location evidence="1 7">Cell membrane</location>
        <topology evidence="1 7">Multi-pass membrane protein</topology>
    </subcellularLocation>
</comment>
<dbReference type="GO" id="GO:0005886">
    <property type="term" value="C:plasma membrane"/>
    <property type="evidence" value="ECO:0007669"/>
    <property type="project" value="UniProtKB-SubCell"/>
</dbReference>
<name>A0A2T5IK25_9LACT</name>
<keyword evidence="5 7" id="KW-1133">Transmembrane helix</keyword>
<keyword evidence="10" id="KW-1185">Reference proteome</keyword>
<organism evidence="9 10">
    <name type="scientific">Trichococcus patagoniensis</name>
    <dbReference type="NCBI Taxonomy" id="382641"/>
    <lineage>
        <taxon>Bacteria</taxon>
        <taxon>Bacillati</taxon>
        <taxon>Bacillota</taxon>
        <taxon>Bacilli</taxon>
        <taxon>Lactobacillales</taxon>
        <taxon>Carnobacteriaceae</taxon>
        <taxon>Trichococcus</taxon>
    </lineage>
</organism>
<feature type="transmembrane region" description="Helical" evidence="7">
    <location>
        <begin position="94"/>
        <end position="115"/>
    </location>
</feature>
<dbReference type="Gene3D" id="1.10.3720.10">
    <property type="entry name" value="MetI-like"/>
    <property type="match status" value="1"/>
</dbReference>
<evidence type="ECO:0000256" key="3">
    <source>
        <dbReference type="ARBA" id="ARBA00022475"/>
    </source>
</evidence>
<dbReference type="RefSeq" id="WP_211306152.1">
    <property type="nucleotide sequence ID" value="NZ_QAOM01000010.1"/>
</dbReference>
<feature type="transmembrane region" description="Helical" evidence="7">
    <location>
        <begin position="127"/>
        <end position="149"/>
    </location>
</feature>
<dbReference type="SUPFAM" id="SSF161098">
    <property type="entry name" value="MetI-like"/>
    <property type="match status" value="1"/>
</dbReference>
<dbReference type="EMBL" id="QAOM01000010">
    <property type="protein sequence ID" value="PTQ84161.1"/>
    <property type="molecule type" value="Genomic_DNA"/>
</dbReference>
<keyword evidence="3" id="KW-1003">Cell membrane</keyword>
<feature type="transmembrane region" description="Helical" evidence="7">
    <location>
        <begin position="32"/>
        <end position="52"/>
    </location>
</feature>
<keyword evidence="2 7" id="KW-0813">Transport</keyword>
<dbReference type="Proteomes" id="UP000244161">
    <property type="component" value="Unassembled WGS sequence"/>
</dbReference>
<keyword evidence="6 7" id="KW-0472">Membrane</keyword>
<feature type="domain" description="ABC transmembrane type-1" evidence="8">
    <location>
        <begin position="90"/>
        <end position="304"/>
    </location>
</feature>
<dbReference type="AlphaFoldDB" id="A0A2T5IK25"/>